<dbReference type="NCBIfam" id="NF001938">
    <property type="entry name" value="PRK00714.1-5"/>
    <property type="match status" value="1"/>
</dbReference>
<dbReference type="PROSITE" id="PS00893">
    <property type="entry name" value="NUDIX_BOX"/>
    <property type="match status" value="1"/>
</dbReference>
<dbReference type="EMBL" id="JAKGBZ010000048">
    <property type="protein sequence ID" value="MCF3948368.1"/>
    <property type="molecule type" value="Genomic_DNA"/>
</dbReference>
<comment type="caution">
    <text evidence="5">The sequence shown here is derived from an EMBL/GenBank/DDBJ whole genome shotgun (WGS) entry which is preliminary data.</text>
</comment>
<dbReference type="NCBIfam" id="NF001936">
    <property type="entry name" value="PRK00714.1-3"/>
    <property type="match status" value="1"/>
</dbReference>
<gene>
    <name evidence="3" type="primary">rppH</name>
    <name evidence="3" type="synonym">nudH</name>
    <name evidence="5" type="ORF">L2A60_16985</name>
</gene>
<dbReference type="PROSITE" id="PS51462">
    <property type="entry name" value="NUDIX"/>
    <property type="match status" value="1"/>
</dbReference>
<evidence type="ECO:0000313" key="6">
    <source>
        <dbReference type="Proteomes" id="UP001521209"/>
    </source>
</evidence>
<comment type="cofactor">
    <cofactor evidence="3">
        <name>a divalent metal cation</name>
        <dbReference type="ChEBI" id="CHEBI:60240"/>
    </cofactor>
</comment>
<sequence>MTDPATLPYRANVGAALFNRAGKVLIARRADLKRIATHPWQLPQGGIDGDEDPRHAVLRELREEIGTDAATIIGEIPVWLDYDFPPEIMARSGSKHRGQRQRWFALRFTGTDTMIRLDTHAHPEFDAWRWADLGQIADLAVPFKRPTYQRVARDFAPFAKPDGAE</sequence>
<comment type="function">
    <text evidence="3">Accelerates the degradation of transcripts by removing pyrophosphate from the 5'-end of triphosphorylated RNA, leading to a more labile monophosphorylated state that can stimulate subsequent ribonuclease cleavage.</text>
</comment>
<protein>
    <recommendedName>
        <fullName evidence="3">RNA pyrophosphohydrolase</fullName>
        <ecNumber evidence="3">3.6.1.-</ecNumber>
    </recommendedName>
    <alternativeName>
        <fullName evidence="3">(Di)nucleoside polyphosphate hydrolase</fullName>
    </alternativeName>
</protein>
<dbReference type="InterPro" id="IPR022927">
    <property type="entry name" value="RppH"/>
</dbReference>
<reference evidence="5 6" key="1">
    <citation type="submission" date="2022-01" db="EMBL/GenBank/DDBJ databases">
        <authorList>
            <person name="Won M."/>
            <person name="Kim S.-J."/>
            <person name="Kwon S.-W."/>
        </authorList>
    </citation>
    <scope>NUCLEOTIDE SEQUENCE [LARGE SCALE GENOMIC DNA]</scope>
    <source>
        <strain evidence="5 6">KCTC 23505</strain>
    </source>
</reference>
<comment type="similarity">
    <text evidence="3">Belongs to the Nudix hydrolase family. RppH subfamily.</text>
</comment>
<organism evidence="5 6">
    <name type="scientific">Acidiphilium iwatense</name>
    <dbReference type="NCBI Taxonomy" id="768198"/>
    <lineage>
        <taxon>Bacteria</taxon>
        <taxon>Pseudomonadati</taxon>
        <taxon>Pseudomonadota</taxon>
        <taxon>Alphaproteobacteria</taxon>
        <taxon>Acetobacterales</taxon>
        <taxon>Acidocellaceae</taxon>
        <taxon>Acidiphilium</taxon>
    </lineage>
</organism>
<keyword evidence="6" id="KW-1185">Reference proteome</keyword>
<dbReference type="RefSeq" id="WP_235705652.1">
    <property type="nucleotide sequence ID" value="NZ_JAKGBZ010000048.1"/>
</dbReference>
<dbReference type="CDD" id="cd03671">
    <property type="entry name" value="NUDIX_Ap4A_hydrolase_plant_like"/>
    <property type="match status" value="1"/>
</dbReference>
<dbReference type="PANTHER" id="PTHR11839">
    <property type="entry name" value="UDP/ADP-SUGAR PYROPHOSPHATASE"/>
    <property type="match status" value="1"/>
</dbReference>
<evidence type="ECO:0000256" key="2">
    <source>
        <dbReference type="ARBA" id="ARBA00022801"/>
    </source>
</evidence>
<dbReference type="GO" id="GO:0016787">
    <property type="term" value="F:hydrolase activity"/>
    <property type="evidence" value="ECO:0007669"/>
    <property type="project" value="UniProtKB-KW"/>
</dbReference>
<keyword evidence="2 3" id="KW-0378">Hydrolase</keyword>
<dbReference type="InterPro" id="IPR000086">
    <property type="entry name" value="NUDIX_hydrolase_dom"/>
</dbReference>
<dbReference type="InterPro" id="IPR015797">
    <property type="entry name" value="NUDIX_hydrolase-like_dom_sf"/>
</dbReference>
<name>A0ABS9E030_9PROT</name>
<dbReference type="Gene3D" id="3.90.79.10">
    <property type="entry name" value="Nucleoside Triphosphate Pyrophosphohydrolase"/>
    <property type="match status" value="1"/>
</dbReference>
<dbReference type="Pfam" id="PF00293">
    <property type="entry name" value="NUDIX"/>
    <property type="match status" value="1"/>
</dbReference>
<dbReference type="InterPro" id="IPR020084">
    <property type="entry name" value="NUDIX_hydrolase_CS"/>
</dbReference>
<dbReference type="EC" id="3.6.1.-" evidence="3"/>
<dbReference type="Proteomes" id="UP001521209">
    <property type="component" value="Unassembled WGS sequence"/>
</dbReference>
<dbReference type="SUPFAM" id="SSF55811">
    <property type="entry name" value="Nudix"/>
    <property type="match status" value="1"/>
</dbReference>
<accession>A0ABS9E030</accession>
<evidence type="ECO:0000313" key="5">
    <source>
        <dbReference type="EMBL" id="MCF3948368.1"/>
    </source>
</evidence>
<feature type="short sequence motif" description="Nudix box" evidence="3">
    <location>
        <begin position="45"/>
        <end position="66"/>
    </location>
</feature>
<comment type="cofactor">
    <cofactor evidence="1">
        <name>Mg(2+)</name>
        <dbReference type="ChEBI" id="CHEBI:18420"/>
    </cofactor>
</comment>
<evidence type="ECO:0000259" key="4">
    <source>
        <dbReference type="PROSITE" id="PS51462"/>
    </source>
</evidence>
<dbReference type="HAMAP" id="MF_00298">
    <property type="entry name" value="Nudix_RppH"/>
    <property type="match status" value="1"/>
</dbReference>
<evidence type="ECO:0000256" key="1">
    <source>
        <dbReference type="ARBA" id="ARBA00001946"/>
    </source>
</evidence>
<dbReference type="PANTHER" id="PTHR11839:SF22">
    <property type="entry name" value="NUDIX HYDROLASE 26, CHLOROPLASTIC"/>
    <property type="match status" value="1"/>
</dbReference>
<feature type="domain" description="Nudix hydrolase" evidence="4">
    <location>
        <begin position="8"/>
        <end position="153"/>
    </location>
</feature>
<evidence type="ECO:0000256" key="3">
    <source>
        <dbReference type="HAMAP-Rule" id="MF_00298"/>
    </source>
</evidence>
<proteinExistence type="inferred from homology"/>